<comment type="caution">
    <text evidence="2">The sequence shown here is derived from an EMBL/GenBank/DDBJ whole genome shotgun (WGS) entry which is preliminary data.</text>
</comment>
<dbReference type="AlphaFoldDB" id="X6NJG6"/>
<dbReference type="Proteomes" id="UP000023152">
    <property type="component" value="Unassembled WGS sequence"/>
</dbReference>
<feature type="transmembrane region" description="Helical" evidence="1">
    <location>
        <begin position="97"/>
        <end position="115"/>
    </location>
</feature>
<protein>
    <submittedName>
        <fullName evidence="2">Uncharacterized protein</fullName>
    </submittedName>
</protein>
<keyword evidence="1" id="KW-0472">Membrane</keyword>
<dbReference type="Gene3D" id="1.10.167.10">
    <property type="entry name" value="Regulator of G-protein Signalling 4, domain 2"/>
    <property type="match status" value="1"/>
</dbReference>
<feature type="transmembrane region" description="Helical" evidence="1">
    <location>
        <begin position="39"/>
        <end position="57"/>
    </location>
</feature>
<proteinExistence type="predicted"/>
<feature type="transmembrane region" description="Helical" evidence="1">
    <location>
        <begin position="272"/>
        <end position="294"/>
    </location>
</feature>
<dbReference type="EMBL" id="ASPP01008112">
    <property type="protein sequence ID" value="ETO26063.1"/>
    <property type="molecule type" value="Genomic_DNA"/>
</dbReference>
<gene>
    <name evidence="2" type="ORF">RFI_11077</name>
</gene>
<evidence type="ECO:0000313" key="2">
    <source>
        <dbReference type="EMBL" id="ETO26063.1"/>
    </source>
</evidence>
<sequence>MYYKWRDHNEICDKYLHSKKRTFFCPNLNCCGLAHTNRFLLVSVIIFIIFSLLLPFVDLMLLSYVITAFFVFLLIYGSIGVLLIMSINDMISIRTETVMGLVVMLATLPIQMIFADNLVPQVISTTFASVAQTSFIIITPVASLYHFQKKLYHYKLFKFLFATQTDVRESYLPSATISMSTTPLEFARPSCTVSINEQNPDQSKYPVRLIDFLKKGSSEYSIFAEFLVKCFASEVLFSFTHFFFLTKKIMRGIRISTFLLFMPINNNKIQGVIYHFICLFVFLQSLLYFQWVVIFRNYIVTHFHVDNQDVNLLDYLFDIDLTHLAELQETIKKTIGDNQTNVHKVATQILDTFIVPGSLYEINISFVCRKQIEAFFTSKENPQSNSLAEYCELFVDALGECYQLMNGLYASNFPS</sequence>
<keyword evidence="1" id="KW-1133">Transmembrane helix</keyword>
<feature type="transmembrane region" description="Helical" evidence="1">
    <location>
        <begin position="127"/>
        <end position="147"/>
    </location>
</feature>
<organism evidence="2 3">
    <name type="scientific">Reticulomyxa filosa</name>
    <dbReference type="NCBI Taxonomy" id="46433"/>
    <lineage>
        <taxon>Eukaryota</taxon>
        <taxon>Sar</taxon>
        <taxon>Rhizaria</taxon>
        <taxon>Retaria</taxon>
        <taxon>Foraminifera</taxon>
        <taxon>Monothalamids</taxon>
        <taxon>Reticulomyxidae</taxon>
        <taxon>Reticulomyxa</taxon>
    </lineage>
</organism>
<name>X6NJG6_RETFI</name>
<dbReference type="SUPFAM" id="SSF48097">
    <property type="entry name" value="Regulator of G-protein signaling, RGS"/>
    <property type="match status" value="1"/>
</dbReference>
<keyword evidence="3" id="KW-1185">Reference proteome</keyword>
<evidence type="ECO:0000313" key="3">
    <source>
        <dbReference type="Proteomes" id="UP000023152"/>
    </source>
</evidence>
<reference evidence="2 3" key="1">
    <citation type="journal article" date="2013" name="Curr. Biol.">
        <title>The Genome of the Foraminiferan Reticulomyxa filosa.</title>
        <authorList>
            <person name="Glockner G."/>
            <person name="Hulsmann N."/>
            <person name="Schleicher M."/>
            <person name="Noegel A.A."/>
            <person name="Eichinger L."/>
            <person name="Gallinger C."/>
            <person name="Pawlowski J."/>
            <person name="Sierra R."/>
            <person name="Euteneuer U."/>
            <person name="Pillet L."/>
            <person name="Moustafa A."/>
            <person name="Platzer M."/>
            <person name="Groth M."/>
            <person name="Szafranski K."/>
            <person name="Schliwa M."/>
        </authorList>
    </citation>
    <scope>NUCLEOTIDE SEQUENCE [LARGE SCALE GENOMIC DNA]</scope>
</reference>
<dbReference type="InterPro" id="IPR036305">
    <property type="entry name" value="RGS_sf"/>
</dbReference>
<accession>X6NJG6</accession>
<dbReference type="InterPro" id="IPR044926">
    <property type="entry name" value="RGS_subdomain_2"/>
</dbReference>
<evidence type="ECO:0000256" key="1">
    <source>
        <dbReference type="SAM" id="Phobius"/>
    </source>
</evidence>
<feature type="transmembrane region" description="Helical" evidence="1">
    <location>
        <begin position="63"/>
        <end position="85"/>
    </location>
</feature>
<keyword evidence="1" id="KW-0812">Transmembrane</keyword>